<proteinExistence type="inferred from homology"/>
<dbReference type="PaxDb" id="55529-EKX34964"/>
<dbReference type="EnsemblProtists" id="EKX34964">
    <property type="protein sequence ID" value="EKX34964"/>
    <property type="gene ID" value="GUITHDRAFT_118808"/>
</dbReference>
<reference evidence="3 5" key="1">
    <citation type="journal article" date="2012" name="Nature">
        <title>Algal genomes reveal evolutionary mosaicism and the fate of nucleomorphs.</title>
        <authorList>
            <consortium name="DOE Joint Genome Institute"/>
            <person name="Curtis B.A."/>
            <person name="Tanifuji G."/>
            <person name="Burki F."/>
            <person name="Gruber A."/>
            <person name="Irimia M."/>
            <person name="Maruyama S."/>
            <person name="Arias M.C."/>
            <person name="Ball S.G."/>
            <person name="Gile G.H."/>
            <person name="Hirakawa Y."/>
            <person name="Hopkins J.F."/>
            <person name="Kuo A."/>
            <person name="Rensing S.A."/>
            <person name="Schmutz J."/>
            <person name="Symeonidi A."/>
            <person name="Elias M."/>
            <person name="Eveleigh R.J."/>
            <person name="Herman E.K."/>
            <person name="Klute M.J."/>
            <person name="Nakayama T."/>
            <person name="Obornik M."/>
            <person name="Reyes-Prieto A."/>
            <person name="Armbrust E.V."/>
            <person name="Aves S.J."/>
            <person name="Beiko R.G."/>
            <person name="Coutinho P."/>
            <person name="Dacks J.B."/>
            <person name="Durnford D.G."/>
            <person name="Fast N.M."/>
            <person name="Green B.R."/>
            <person name="Grisdale C.J."/>
            <person name="Hempel F."/>
            <person name="Henrissat B."/>
            <person name="Hoppner M.P."/>
            <person name="Ishida K."/>
            <person name="Kim E."/>
            <person name="Koreny L."/>
            <person name="Kroth P.G."/>
            <person name="Liu Y."/>
            <person name="Malik S.B."/>
            <person name="Maier U.G."/>
            <person name="McRose D."/>
            <person name="Mock T."/>
            <person name="Neilson J.A."/>
            <person name="Onodera N.T."/>
            <person name="Poole A.M."/>
            <person name="Pritham E.J."/>
            <person name="Richards T.A."/>
            <person name="Rocap G."/>
            <person name="Roy S.W."/>
            <person name="Sarai C."/>
            <person name="Schaack S."/>
            <person name="Shirato S."/>
            <person name="Slamovits C.H."/>
            <person name="Spencer D.F."/>
            <person name="Suzuki S."/>
            <person name="Worden A.Z."/>
            <person name="Zauner S."/>
            <person name="Barry K."/>
            <person name="Bell C."/>
            <person name="Bharti A.K."/>
            <person name="Crow J.A."/>
            <person name="Grimwood J."/>
            <person name="Kramer R."/>
            <person name="Lindquist E."/>
            <person name="Lucas S."/>
            <person name="Salamov A."/>
            <person name="McFadden G.I."/>
            <person name="Lane C.E."/>
            <person name="Keeling P.J."/>
            <person name="Gray M.W."/>
            <person name="Grigoriev I.V."/>
            <person name="Archibald J.M."/>
        </authorList>
    </citation>
    <scope>NUCLEOTIDE SEQUENCE</scope>
    <source>
        <strain evidence="3 5">CCMP2712</strain>
    </source>
</reference>
<dbReference type="AlphaFoldDB" id="L1IGB0"/>
<sequence length="268" mass="30358">MVVSAINITEVYACVSSDSMTCLDPVDGLPAVPECPRAPQVDFLVDEVGLQPGQAMKLLAIKVVRQREKLQFMRNEIGFTRAVITKVVRRFPHILKYNLDRNLRPTLSFLETSLDFDRHEVRSLLEKQPAVLQLSVEENLHPKVFFMVRELGLMRDDLKKIFLANPMLLTLSLANNLKPKIAFFKKEFDVSLLLPCFSCLALLTTCSDQLEATEVAKIVKLHPPFLTYSQDNILNTSAYLTGFGIPRSKMRTTMLHCPQLFGLRSATF</sequence>
<accession>L1IGB0</accession>
<dbReference type="Gene3D" id="1.25.70.10">
    <property type="entry name" value="Transcription termination factor 3, mitochondrial"/>
    <property type="match status" value="1"/>
</dbReference>
<evidence type="ECO:0000313" key="5">
    <source>
        <dbReference type="Proteomes" id="UP000011087"/>
    </source>
</evidence>
<evidence type="ECO:0000313" key="3">
    <source>
        <dbReference type="EMBL" id="EKX34964.1"/>
    </source>
</evidence>
<dbReference type="Proteomes" id="UP000011087">
    <property type="component" value="Unassembled WGS sequence"/>
</dbReference>
<reference evidence="4" key="3">
    <citation type="submission" date="2016-03" db="UniProtKB">
        <authorList>
            <consortium name="EnsemblProtists"/>
        </authorList>
    </citation>
    <scope>IDENTIFICATION</scope>
</reference>
<dbReference type="OrthoDB" id="637682at2759"/>
<gene>
    <name evidence="3" type="ORF">GUITHDRAFT_118808</name>
</gene>
<protein>
    <recommendedName>
        <fullName evidence="6">mTERF domain-containing protein, mitochondrial</fullName>
    </recommendedName>
</protein>
<dbReference type="STRING" id="905079.L1IGB0"/>
<name>L1IGB0_GUITC</name>
<comment type="similarity">
    <text evidence="1">Belongs to the mTERF family.</text>
</comment>
<keyword evidence="2" id="KW-0809">Transit peptide</keyword>
<dbReference type="RefSeq" id="XP_005821944.1">
    <property type="nucleotide sequence ID" value="XM_005821887.1"/>
</dbReference>
<dbReference type="InterPro" id="IPR038538">
    <property type="entry name" value="MTERF_sf"/>
</dbReference>
<evidence type="ECO:0000256" key="2">
    <source>
        <dbReference type="ARBA" id="ARBA00022946"/>
    </source>
</evidence>
<dbReference type="OMA" id="NENIGRM"/>
<dbReference type="SMART" id="SM00733">
    <property type="entry name" value="Mterf"/>
    <property type="match status" value="4"/>
</dbReference>
<evidence type="ECO:0000313" key="4">
    <source>
        <dbReference type="EnsemblProtists" id="EKX34964"/>
    </source>
</evidence>
<reference evidence="5" key="2">
    <citation type="submission" date="2012-11" db="EMBL/GenBank/DDBJ databases">
        <authorList>
            <person name="Kuo A."/>
            <person name="Curtis B.A."/>
            <person name="Tanifuji G."/>
            <person name="Burki F."/>
            <person name="Gruber A."/>
            <person name="Irimia M."/>
            <person name="Maruyama S."/>
            <person name="Arias M.C."/>
            <person name="Ball S.G."/>
            <person name="Gile G.H."/>
            <person name="Hirakawa Y."/>
            <person name="Hopkins J.F."/>
            <person name="Rensing S.A."/>
            <person name="Schmutz J."/>
            <person name="Symeonidi A."/>
            <person name="Elias M."/>
            <person name="Eveleigh R.J."/>
            <person name="Herman E.K."/>
            <person name="Klute M.J."/>
            <person name="Nakayama T."/>
            <person name="Obornik M."/>
            <person name="Reyes-Prieto A."/>
            <person name="Armbrust E.V."/>
            <person name="Aves S.J."/>
            <person name="Beiko R.G."/>
            <person name="Coutinho P."/>
            <person name="Dacks J.B."/>
            <person name="Durnford D.G."/>
            <person name="Fast N.M."/>
            <person name="Green B.R."/>
            <person name="Grisdale C."/>
            <person name="Hempe F."/>
            <person name="Henrissat B."/>
            <person name="Hoppner M.P."/>
            <person name="Ishida K.-I."/>
            <person name="Kim E."/>
            <person name="Koreny L."/>
            <person name="Kroth P.G."/>
            <person name="Liu Y."/>
            <person name="Malik S.-B."/>
            <person name="Maier U.G."/>
            <person name="McRose D."/>
            <person name="Mock T."/>
            <person name="Neilson J.A."/>
            <person name="Onodera N.T."/>
            <person name="Poole A.M."/>
            <person name="Pritham E.J."/>
            <person name="Richards T.A."/>
            <person name="Rocap G."/>
            <person name="Roy S.W."/>
            <person name="Sarai C."/>
            <person name="Schaack S."/>
            <person name="Shirato S."/>
            <person name="Slamovits C.H."/>
            <person name="Spencer D.F."/>
            <person name="Suzuki S."/>
            <person name="Worden A.Z."/>
            <person name="Zauner S."/>
            <person name="Barry K."/>
            <person name="Bell C."/>
            <person name="Bharti A.K."/>
            <person name="Crow J.A."/>
            <person name="Grimwood J."/>
            <person name="Kramer R."/>
            <person name="Lindquist E."/>
            <person name="Lucas S."/>
            <person name="Salamov A."/>
            <person name="McFadden G.I."/>
            <person name="Lane C.E."/>
            <person name="Keeling P.J."/>
            <person name="Gray M.W."/>
            <person name="Grigoriev I.V."/>
            <person name="Archibald J.M."/>
        </authorList>
    </citation>
    <scope>NUCLEOTIDE SEQUENCE</scope>
    <source>
        <strain evidence="5">CCMP2712</strain>
    </source>
</reference>
<dbReference type="GeneID" id="17291702"/>
<dbReference type="PANTHER" id="PTHR13068">
    <property type="entry name" value="CGI-12 PROTEIN-RELATED"/>
    <property type="match status" value="1"/>
</dbReference>
<dbReference type="Pfam" id="PF02536">
    <property type="entry name" value="mTERF"/>
    <property type="match status" value="2"/>
</dbReference>
<dbReference type="PANTHER" id="PTHR13068:SF112">
    <property type="entry name" value="TRANSCRIPTION TERMINATION FACTOR 3, MITOCHONDRIAL"/>
    <property type="match status" value="1"/>
</dbReference>
<dbReference type="eggNOG" id="KOG1267">
    <property type="taxonomic scope" value="Eukaryota"/>
</dbReference>
<dbReference type="HOGENOM" id="CLU_1039916_0_0_1"/>
<evidence type="ECO:0000256" key="1">
    <source>
        <dbReference type="ARBA" id="ARBA00007692"/>
    </source>
</evidence>
<dbReference type="GO" id="GO:0003676">
    <property type="term" value="F:nucleic acid binding"/>
    <property type="evidence" value="ECO:0007669"/>
    <property type="project" value="InterPro"/>
</dbReference>
<dbReference type="InterPro" id="IPR003690">
    <property type="entry name" value="MTERF"/>
</dbReference>
<evidence type="ECO:0008006" key="6">
    <source>
        <dbReference type="Google" id="ProtNLM"/>
    </source>
</evidence>
<dbReference type="KEGG" id="gtt:GUITHDRAFT_118808"/>
<dbReference type="EMBL" id="JH993099">
    <property type="protein sequence ID" value="EKX34964.1"/>
    <property type="molecule type" value="Genomic_DNA"/>
</dbReference>
<keyword evidence="5" id="KW-1185">Reference proteome</keyword>
<organism evidence="3">
    <name type="scientific">Guillardia theta (strain CCMP2712)</name>
    <name type="common">Cryptophyte</name>
    <dbReference type="NCBI Taxonomy" id="905079"/>
    <lineage>
        <taxon>Eukaryota</taxon>
        <taxon>Cryptophyceae</taxon>
        <taxon>Pyrenomonadales</taxon>
        <taxon>Geminigeraceae</taxon>
        <taxon>Guillardia</taxon>
    </lineage>
</organism>